<evidence type="ECO:0000259" key="3">
    <source>
        <dbReference type="Pfam" id="PF18803"/>
    </source>
</evidence>
<evidence type="ECO:0000313" key="5">
    <source>
        <dbReference type="Proteomes" id="UP000076532"/>
    </source>
</evidence>
<dbReference type="Pfam" id="PF18758">
    <property type="entry name" value="KDZ"/>
    <property type="match status" value="1"/>
</dbReference>
<evidence type="ECO:0000313" key="4">
    <source>
        <dbReference type="EMBL" id="KZP29569.1"/>
    </source>
</evidence>
<dbReference type="OrthoDB" id="3192989at2759"/>
<dbReference type="AlphaFoldDB" id="A0A166SL23"/>
<feature type="domain" description="CxC2-like cysteine cluster KDZ transposase-associated" evidence="3">
    <location>
        <begin position="111"/>
        <end position="220"/>
    </location>
</feature>
<feature type="compositionally biased region" description="Polar residues" evidence="2">
    <location>
        <begin position="738"/>
        <end position="748"/>
    </location>
</feature>
<dbReference type="InterPro" id="IPR040521">
    <property type="entry name" value="KDZ"/>
</dbReference>
<dbReference type="Proteomes" id="UP000076532">
    <property type="component" value="Unassembled WGS sequence"/>
</dbReference>
<sequence length="862" mass="97310">MLLDDDLARLYQDDPQDPGEALNGLQGSGEALWEDDDVRLPRRATSGKGPTVPCTHQFILNLLAVATLNVQYARAGNQPPSGVLTVSVVTLCAWEKWNGDCFTQTSLLGEGYILHLGHGGLACPCTTPDASAEGVQYSQTVTLVAVNGFFKHNVAWCHCLVEGKRVSAAMQLFTERLFPATHTRPETAFTFDLLDYFWVDMMECKTANQSFIRKLGKITNPDFPEDSPLYHQLMYCSRSYRDLLTRVTFGYGHEQNKEPGEGGLALFCPACPQPGYNLPDNWENDPAQFAYKRQIVNDVNVKAQNSHSAWPEQDVCLYDAKDTWLQNNLTRNIYRKNHKAQNSAERNPRNLRASGIAACACARHGCFVPNSVVDFQVGEQTHGLPGALDIYNINCQYCKNFWAWIKKWLEELGLPENINEKTLMFAVGSFHLSAHVPECFSQFSLHFIKEIGNIDGEILETLWAAFNNISPMCRPMTGSQWREIYDNFMRDSNWKKMVNIVKTLNKKLKRAENALEETHNAFKGLNEGLDSQLIAKWTKSETKAMDMRGSHLKYYDIASTMGEIKMVLLDGPRTKNLVEGSVSWLASGITLEGEQDKLGTDTRRLLSIHATIPAKTAFAHRLARLRGKVRRFQQESLTMLGVDDEKEVMLRLAEEDLARTNLDLDEEGWGQLVDMELNSDAPGMEDVLDGDEDRDDEEPSENEVRPDRPSGGGGAGIVQGDYCFGQQSEMQMAPRQRQGLSMASQGSGERSKPMYGPTDPALPKQYQPIGKGDLRTADVTDERRPGQSTDNLAWFWKLGAEKAGKHEWTEEYYLLKPQWAVYRVSWLRAKARKSRWWEEGIIISHEMLFVILFHVHEAECHE</sequence>
<keyword evidence="5" id="KW-1185">Reference proteome</keyword>
<dbReference type="Pfam" id="PF18803">
    <property type="entry name" value="CxC2"/>
    <property type="match status" value="1"/>
</dbReference>
<evidence type="ECO:0000256" key="2">
    <source>
        <dbReference type="SAM" id="MobiDB-lite"/>
    </source>
</evidence>
<feature type="region of interest" description="Disordered" evidence="2">
    <location>
        <begin position="677"/>
        <end position="770"/>
    </location>
</feature>
<feature type="coiled-coil region" evidence="1">
    <location>
        <begin position="501"/>
        <end position="528"/>
    </location>
</feature>
<keyword evidence="1" id="KW-0175">Coiled coil</keyword>
<evidence type="ECO:0000256" key="1">
    <source>
        <dbReference type="SAM" id="Coils"/>
    </source>
</evidence>
<dbReference type="EMBL" id="KV417498">
    <property type="protein sequence ID" value="KZP29569.1"/>
    <property type="molecule type" value="Genomic_DNA"/>
</dbReference>
<reference evidence="4 5" key="1">
    <citation type="journal article" date="2016" name="Mol. Biol. Evol.">
        <title>Comparative Genomics of Early-Diverging Mushroom-Forming Fungi Provides Insights into the Origins of Lignocellulose Decay Capabilities.</title>
        <authorList>
            <person name="Nagy L.G."/>
            <person name="Riley R."/>
            <person name="Tritt A."/>
            <person name="Adam C."/>
            <person name="Daum C."/>
            <person name="Floudas D."/>
            <person name="Sun H."/>
            <person name="Yadav J.S."/>
            <person name="Pangilinan J."/>
            <person name="Larsson K.H."/>
            <person name="Matsuura K."/>
            <person name="Barry K."/>
            <person name="Labutti K."/>
            <person name="Kuo R."/>
            <person name="Ohm R.A."/>
            <person name="Bhattacharya S.S."/>
            <person name="Shirouzu T."/>
            <person name="Yoshinaga Y."/>
            <person name="Martin F.M."/>
            <person name="Grigoriev I.V."/>
            <person name="Hibbett D.S."/>
        </authorList>
    </citation>
    <scope>NUCLEOTIDE SEQUENCE [LARGE SCALE GENOMIC DNA]</scope>
    <source>
        <strain evidence="4 5">CBS 109695</strain>
    </source>
</reference>
<protein>
    <recommendedName>
        <fullName evidence="3">CxC2-like cysteine cluster KDZ transposase-associated domain-containing protein</fullName>
    </recommendedName>
</protein>
<dbReference type="InterPro" id="IPR041457">
    <property type="entry name" value="CxC2_KDZ-assoc"/>
</dbReference>
<name>A0A166SL23_9AGAM</name>
<accession>A0A166SL23</accession>
<feature type="compositionally biased region" description="Acidic residues" evidence="2">
    <location>
        <begin position="686"/>
        <end position="701"/>
    </location>
</feature>
<gene>
    <name evidence="4" type="ORF">FIBSPDRAFT_884962</name>
</gene>
<organism evidence="4 5">
    <name type="scientific">Athelia psychrophila</name>
    <dbReference type="NCBI Taxonomy" id="1759441"/>
    <lineage>
        <taxon>Eukaryota</taxon>
        <taxon>Fungi</taxon>
        <taxon>Dikarya</taxon>
        <taxon>Basidiomycota</taxon>
        <taxon>Agaricomycotina</taxon>
        <taxon>Agaricomycetes</taxon>
        <taxon>Agaricomycetidae</taxon>
        <taxon>Atheliales</taxon>
        <taxon>Atheliaceae</taxon>
        <taxon>Athelia</taxon>
    </lineage>
</organism>
<proteinExistence type="predicted"/>